<name>A0A4Y2RTC0_ARAVE</name>
<dbReference type="OrthoDB" id="10056483at2759"/>
<sequence>MNSNLDAVLLQSDLDSLFKWCTVNKLHLNIEKCSILSYTRKSQPLKHVYKINDLVLSRSDSVTDLGIIFDTNLDFFQHINSMVSKAYRRLGILKRKTMEFSSEIALKVLYYAHVRSSLENCSIIWDPIYSNKIEIIERIQNNFLRYLLYKKNGIYLQDVSSSYLRDMFNIPSLCSRRDVSCVLFFYKSETNHLPKLWIRISESESESVIPNPHNQSESNSDSRNRFREFIMNRFRGFFPFGRNWIQSFLLKTRFLEIVKERTTHHYLGPQTSPLENLIY</sequence>
<evidence type="ECO:0000313" key="1">
    <source>
        <dbReference type="EMBL" id="GBN79124.1"/>
    </source>
</evidence>
<organism evidence="1 2">
    <name type="scientific">Araneus ventricosus</name>
    <name type="common">Orbweaver spider</name>
    <name type="synonym">Epeira ventricosa</name>
    <dbReference type="NCBI Taxonomy" id="182803"/>
    <lineage>
        <taxon>Eukaryota</taxon>
        <taxon>Metazoa</taxon>
        <taxon>Ecdysozoa</taxon>
        <taxon>Arthropoda</taxon>
        <taxon>Chelicerata</taxon>
        <taxon>Arachnida</taxon>
        <taxon>Araneae</taxon>
        <taxon>Araneomorphae</taxon>
        <taxon>Entelegynae</taxon>
        <taxon>Araneoidea</taxon>
        <taxon>Araneidae</taxon>
        <taxon>Araneus</taxon>
    </lineage>
</organism>
<dbReference type="PRINTS" id="PR01345">
    <property type="entry name" value="CERVTRCPTASE"/>
</dbReference>
<proteinExistence type="predicted"/>
<comment type="caution">
    <text evidence="1">The sequence shown here is derived from an EMBL/GenBank/DDBJ whole genome shotgun (WGS) entry which is preliminary data.</text>
</comment>
<reference evidence="1 2" key="1">
    <citation type="journal article" date="2019" name="Sci. Rep.">
        <title>Orb-weaving spider Araneus ventricosus genome elucidates the spidroin gene catalogue.</title>
        <authorList>
            <person name="Kono N."/>
            <person name="Nakamura H."/>
            <person name="Ohtoshi R."/>
            <person name="Moran D.A.P."/>
            <person name="Shinohara A."/>
            <person name="Yoshida Y."/>
            <person name="Fujiwara M."/>
            <person name="Mori M."/>
            <person name="Tomita M."/>
            <person name="Arakawa K."/>
        </authorList>
    </citation>
    <scope>NUCLEOTIDE SEQUENCE [LARGE SCALE GENOMIC DNA]</scope>
</reference>
<dbReference type="PANTHER" id="PTHR33332">
    <property type="entry name" value="REVERSE TRANSCRIPTASE DOMAIN-CONTAINING PROTEIN"/>
    <property type="match status" value="1"/>
</dbReference>
<dbReference type="AlphaFoldDB" id="A0A4Y2RTC0"/>
<keyword evidence="2" id="KW-1185">Reference proteome</keyword>
<evidence type="ECO:0000313" key="2">
    <source>
        <dbReference type="Proteomes" id="UP000499080"/>
    </source>
</evidence>
<gene>
    <name evidence="1" type="ORF">AVEN_114087_1</name>
</gene>
<dbReference type="Proteomes" id="UP000499080">
    <property type="component" value="Unassembled WGS sequence"/>
</dbReference>
<dbReference type="EMBL" id="BGPR01018425">
    <property type="protein sequence ID" value="GBN79124.1"/>
    <property type="molecule type" value="Genomic_DNA"/>
</dbReference>
<accession>A0A4Y2RTC0</accession>
<evidence type="ECO:0008006" key="3">
    <source>
        <dbReference type="Google" id="ProtNLM"/>
    </source>
</evidence>
<protein>
    <recommendedName>
        <fullName evidence="3">Reverse transcriptase domain-containing protein</fullName>
    </recommendedName>
</protein>